<dbReference type="InterPro" id="IPR039171">
    <property type="entry name" value="Cwc2/Slt11"/>
</dbReference>
<keyword evidence="8 13" id="KW-0862">Zinc</keyword>
<dbReference type="AlphaFoldDB" id="A0A367YDU8"/>
<feature type="domain" description="C3H1-type" evidence="16">
    <location>
        <begin position="79"/>
        <end position="105"/>
    </location>
</feature>
<evidence type="ECO:0000256" key="13">
    <source>
        <dbReference type="PROSITE-ProRule" id="PRU00723"/>
    </source>
</evidence>
<protein>
    <recommendedName>
        <fullName evidence="3">Pre-mRNA-splicing factor CWC2</fullName>
    </recommendedName>
</protein>
<dbReference type="GO" id="GO:0017070">
    <property type="term" value="F:U6 snRNA binding"/>
    <property type="evidence" value="ECO:0007669"/>
    <property type="project" value="TreeGrafter"/>
</dbReference>
<evidence type="ECO:0000256" key="14">
    <source>
        <dbReference type="SAM" id="MobiDB-lite"/>
    </source>
</evidence>
<dbReference type="Gene3D" id="3.30.70.330">
    <property type="match status" value="1"/>
</dbReference>
<comment type="subcellular location">
    <subcellularLocation>
        <location evidence="1">Nucleus</location>
    </subcellularLocation>
</comment>
<dbReference type="EMBL" id="QLNQ01000023">
    <property type="protein sequence ID" value="RCK63759.1"/>
    <property type="molecule type" value="Genomic_DNA"/>
</dbReference>
<dbReference type="InterPro" id="IPR035979">
    <property type="entry name" value="RBD_domain_sf"/>
</dbReference>
<dbReference type="GO" id="GO:0008380">
    <property type="term" value="P:RNA splicing"/>
    <property type="evidence" value="ECO:0007669"/>
    <property type="project" value="UniProtKB-KW"/>
</dbReference>
<dbReference type="GO" id="GO:0071006">
    <property type="term" value="C:U2-type catalytic step 1 spliceosome"/>
    <property type="evidence" value="ECO:0007669"/>
    <property type="project" value="TreeGrafter"/>
</dbReference>
<gene>
    <name evidence="17" type="primary">CWC2_1</name>
    <name evidence="17" type="ORF">Cantr_10331</name>
</gene>
<comment type="similarity">
    <text evidence="2">Belongs to the RRM CWC2 family.</text>
</comment>
<feature type="compositionally biased region" description="Polar residues" evidence="14">
    <location>
        <begin position="1"/>
        <end position="16"/>
    </location>
</feature>
<dbReference type="GO" id="GO:0000974">
    <property type="term" value="C:Prp19 complex"/>
    <property type="evidence" value="ECO:0007669"/>
    <property type="project" value="TreeGrafter"/>
</dbReference>
<dbReference type="InterPro" id="IPR012677">
    <property type="entry name" value="Nucleotide-bd_a/b_plait_sf"/>
</dbReference>
<evidence type="ECO:0000256" key="5">
    <source>
        <dbReference type="ARBA" id="ARBA00022723"/>
    </source>
</evidence>
<dbReference type="PANTHER" id="PTHR14089">
    <property type="entry name" value="PRE-MRNA-SPLICING FACTOR RBM22"/>
    <property type="match status" value="1"/>
</dbReference>
<evidence type="ECO:0000256" key="10">
    <source>
        <dbReference type="ARBA" id="ARBA00023187"/>
    </source>
</evidence>
<evidence type="ECO:0000256" key="7">
    <source>
        <dbReference type="ARBA" id="ARBA00022771"/>
    </source>
</evidence>
<dbReference type="Pfam" id="PF00076">
    <property type="entry name" value="RRM_1"/>
    <property type="match status" value="1"/>
</dbReference>
<dbReference type="GO" id="GO:0006397">
    <property type="term" value="P:mRNA processing"/>
    <property type="evidence" value="ECO:0007669"/>
    <property type="project" value="UniProtKB-KW"/>
</dbReference>
<dbReference type="GO" id="GO:0036002">
    <property type="term" value="F:pre-mRNA binding"/>
    <property type="evidence" value="ECO:0007669"/>
    <property type="project" value="TreeGrafter"/>
</dbReference>
<evidence type="ECO:0000256" key="4">
    <source>
        <dbReference type="ARBA" id="ARBA00022664"/>
    </source>
</evidence>
<dbReference type="InterPro" id="IPR032297">
    <property type="entry name" value="Torus"/>
</dbReference>
<evidence type="ECO:0000256" key="1">
    <source>
        <dbReference type="ARBA" id="ARBA00004123"/>
    </source>
</evidence>
<feature type="region of interest" description="Disordered" evidence="14">
    <location>
        <begin position="1"/>
        <end position="22"/>
    </location>
</feature>
<evidence type="ECO:0000313" key="18">
    <source>
        <dbReference type="Proteomes" id="UP000253472"/>
    </source>
</evidence>
<evidence type="ECO:0000313" key="17">
    <source>
        <dbReference type="EMBL" id="RCK63759.1"/>
    </source>
</evidence>
<organism evidence="17 18">
    <name type="scientific">Candida viswanathii</name>
    <dbReference type="NCBI Taxonomy" id="5486"/>
    <lineage>
        <taxon>Eukaryota</taxon>
        <taxon>Fungi</taxon>
        <taxon>Dikarya</taxon>
        <taxon>Ascomycota</taxon>
        <taxon>Saccharomycotina</taxon>
        <taxon>Pichiomycetes</taxon>
        <taxon>Debaryomycetaceae</taxon>
        <taxon>Candida/Lodderomyces clade</taxon>
        <taxon>Candida</taxon>
    </lineage>
</organism>
<evidence type="ECO:0000256" key="9">
    <source>
        <dbReference type="ARBA" id="ARBA00022884"/>
    </source>
</evidence>
<keyword evidence="9 12" id="KW-0694">RNA-binding</keyword>
<evidence type="ECO:0000259" key="15">
    <source>
        <dbReference type="PROSITE" id="PS50102"/>
    </source>
</evidence>
<dbReference type="GO" id="GO:0071007">
    <property type="term" value="C:U2-type catalytic step 2 spliceosome"/>
    <property type="evidence" value="ECO:0007669"/>
    <property type="project" value="TreeGrafter"/>
</dbReference>
<evidence type="ECO:0000256" key="6">
    <source>
        <dbReference type="ARBA" id="ARBA00022728"/>
    </source>
</evidence>
<dbReference type="PROSITE" id="PS50103">
    <property type="entry name" value="ZF_C3H1"/>
    <property type="match status" value="1"/>
</dbReference>
<dbReference type="OrthoDB" id="10251848at2759"/>
<proteinExistence type="inferred from homology"/>
<name>A0A367YDU8_9ASCO</name>
<accession>A0A367YDU8</accession>
<keyword evidence="18" id="KW-1185">Reference proteome</keyword>
<keyword evidence="10" id="KW-0508">mRNA splicing</keyword>
<feature type="domain" description="RRM" evidence="15">
    <location>
        <begin position="141"/>
        <end position="217"/>
    </location>
</feature>
<dbReference type="Proteomes" id="UP000253472">
    <property type="component" value="Unassembled WGS sequence"/>
</dbReference>
<sequence>MALSKTSIRSITSSDPMSRPARVQINPDEITDSDKPQQVGSAQFNIWWANRSKSSNQALTKRKHRVRVARDEGYTKACKGSPICLFFSQGCCYLGSKCSFFHRLPKETDNFKPTQDCFGRDKTANYRDDMDGVGSFNKKNCTLYVSGFHMRPNIESLLTRNFEEFGKVTKIRVLKNKNCAFITMETEHRAQFAKEAMQKQSLHDGSQEVLSVRWASEDKNPEAQEQEKRRMEELAMDTVRQLLGDQDSKKRKVDAMITEEEVQIDVMEVEEEIAPVTQKETANGNSKDHDDVTNGNHATTISKQQNNGILRNSTLQQVSKFKRRLMFKRHEPHLESVLGNYSSDEDDE</sequence>
<evidence type="ECO:0000259" key="16">
    <source>
        <dbReference type="PROSITE" id="PS50103"/>
    </source>
</evidence>
<keyword evidence="11" id="KW-0539">Nucleus</keyword>
<dbReference type="PROSITE" id="PS50102">
    <property type="entry name" value="RRM"/>
    <property type="match status" value="1"/>
</dbReference>
<keyword evidence="5 13" id="KW-0479">Metal-binding</keyword>
<keyword evidence="4" id="KW-0507">mRNA processing</keyword>
<evidence type="ECO:0000256" key="3">
    <source>
        <dbReference type="ARBA" id="ARBA00017295"/>
    </source>
</evidence>
<reference evidence="17 18" key="1">
    <citation type="submission" date="2018-06" db="EMBL/GenBank/DDBJ databases">
        <title>Whole genome sequencing of Candida tropicalis (genome annotated by CSBL at Korea University).</title>
        <authorList>
            <person name="Ahn J."/>
        </authorList>
    </citation>
    <scope>NUCLEOTIDE SEQUENCE [LARGE SCALE GENOMIC DNA]</scope>
    <source>
        <strain evidence="17 18">ATCC 20962</strain>
    </source>
</reference>
<evidence type="ECO:0000256" key="8">
    <source>
        <dbReference type="ARBA" id="ARBA00022833"/>
    </source>
</evidence>
<dbReference type="STRING" id="5486.A0A367YDU8"/>
<feature type="compositionally biased region" description="Polar residues" evidence="14">
    <location>
        <begin position="293"/>
        <end position="313"/>
    </location>
</feature>
<keyword evidence="7 13" id="KW-0863">Zinc-finger</keyword>
<dbReference type="InterPro" id="IPR000571">
    <property type="entry name" value="Znf_CCCH"/>
</dbReference>
<feature type="zinc finger region" description="C3H1-type" evidence="13">
    <location>
        <begin position="79"/>
        <end position="105"/>
    </location>
</feature>
<dbReference type="PANTHER" id="PTHR14089:SF2">
    <property type="entry name" value="PRE-MRNA-SPLICING FACTOR CWC2"/>
    <property type="match status" value="1"/>
</dbReference>
<evidence type="ECO:0000256" key="12">
    <source>
        <dbReference type="PROSITE-ProRule" id="PRU00176"/>
    </source>
</evidence>
<dbReference type="SUPFAM" id="SSF54928">
    <property type="entry name" value="RNA-binding domain, RBD"/>
    <property type="match status" value="1"/>
</dbReference>
<comment type="caution">
    <text evidence="17">The sequence shown here is derived from an EMBL/GenBank/DDBJ whole genome shotgun (WGS) entry which is preliminary data.</text>
</comment>
<dbReference type="Pfam" id="PF16131">
    <property type="entry name" value="Torus"/>
    <property type="match status" value="1"/>
</dbReference>
<keyword evidence="6" id="KW-0747">Spliceosome</keyword>
<evidence type="ECO:0000256" key="11">
    <source>
        <dbReference type="ARBA" id="ARBA00023242"/>
    </source>
</evidence>
<evidence type="ECO:0000256" key="2">
    <source>
        <dbReference type="ARBA" id="ARBA00008024"/>
    </source>
</evidence>
<dbReference type="GO" id="GO:0008270">
    <property type="term" value="F:zinc ion binding"/>
    <property type="evidence" value="ECO:0007669"/>
    <property type="project" value="UniProtKB-KW"/>
</dbReference>
<dbReference type="SMART" id="SM00360">
    <property type="entry name" value="RRM"/>
    <property type="match status" value="1"/>
</dbReference>
<dbReference type="InterPro" id="IPR000504">
    <property type="entry name" value="RRM_dom"/>
</dbReference>
<feature type="region of interest" description="Disordered" evidence="14">
    <location>
        <begin position="279"/>
        <end position="313"/>
    </location>
</feature>